<dbReference type="SUPFAM" id="SSF47807">
    <property type="entry name" value="5' to 3' exonuclease, C-terminal subdomain"/>
    <property type="match status" value="1"/>
</dbReference>
<dbReference type="PANTHER" id="PTHR10133">
    <property type="entry name" value="DNA POLYMERASE I"/>
    <property type="match status" value="1"/>
</dbReference>
<dbReference type="SUPFAM" id="SSF56672">
    <property type="entry name" value="DNA/RNA polymerases"/>
    <property type="match status" value="1"/>
</dbReference>
<evidence type="ECO:0000256" key="12">
    <source>
        <dbReference type="ARBA" id="ARBA00023125"/>
    </source>
</evidence>
<dbReference type="FunFam" id="1.20.1060.10:FF:000001">
    <property type="entry name" value="DNA polymerase I"/>
    <property type="match status" value="1"/>
</dbReference>
<dbReference type="InterPro" id="IPR018320">
    <property type="entry name" value="DNA_polymerase_1"/>
</dbReference>
<comment type="catalytic activity">
    <reaction evidence="14 16">
        <text>DNA(n) + a 2'-deoxyribonucleoside 5'-triphosphate = DNA(n+1) + diphosphate</text>
        <dbReference type="Rhea" id="RHEA:22508"/>
        <dbReference type="Rhea" id="RHEA-COMP:17339"/>
        <dbReference type="Rhea" id="RHEA-COMP:17340"/>
        <dbReference type="ChEBI" id="CHEBI:33019"/>
        <dbReference type="ChEBI" id="CHEBI:61560"/>
        <dbReference type="ChEBI" id="CHEBI:173112"/>
        <dbReference type="EC" id="2.7.7.7"/>
    </reaction>
</comment>
<evidence type="ECO:0000256" key="9">
    <source>
        <dbReference type="ARBA" id="ARBA00022801"/>
    </source>
</evidence>
<dbReference type="Gene3D" id="3.30.70.370">
    <property type="match status" value="1"/>
</dbReference>
<dbReference type="NCBIfam" id="NF004397">
    <property type="entry name" value="PRK05755.1"/>
    <property type="match status" value="1"/>
</dbReference>
<dbReference type="InterPro" id="IPR012337">
    <property type="entry name" value="RNaseH-like_sf"/>
</dbReference>
<feature type="region of interest" description="Disordered" evidence="17">
    <location>
        <begin position="295"/>
        <end position="320"/>
    </location>
</feature>
<comment type="function">
    <text evidence="16">In addition to polymerase activity, this DNA polymerase exhibits 3'-5' and 5'-3' exonuclease activity.</text>
</comment>
<dbReference type="CDD" id="cd06139">
    <property type="entry name" value="DNA_polA_I_Ecoli_like_exo"/>
    <property type="match status" value="1"/>
</dbReference>
<dbReference type="SMART" id="SM00475">
    <property type="entry name" value="53EXOc"/>
    <property type="match status" value="1"/>
</dbReference>
<dbReference type="InterPro" id="IPR002421">
    <property type="entry name" value="5-3_exonuclease"/>
</dbReference>
<dbReference type="CDD" id="cd09859">
    <property type="entry name" value="PIN_53EXO"/>
    <property type="match status" value="1"/>
</dbReference>
<evidence type="ECO:0000256" key="6">
    <source>
        <dbReference type="ARBA" id="ARBA00022705"/>
    </source>
</evidence>
<dbReference type="GO" id="GO:0003677">
    <property type="term" value="F:DNA binding"/>
    <property type="evidence" value="ECO:0007669"/>
    <property type="project" value="UniProtKB-UniRule"/>
</dbReference>
<dbReference type="FunFam" id="1.10.150.20:FF:000002">
    <property type="entry name" value="DNA polymerase I"/>
    <property type="match status" value="1"/>
</dbReference>
<comment type="similarity">
    <text evidence="1 16">Belongs to the DNA polymerase type-A family.</text>
</comment>
<dbReference type="InterPro" id="IPR029060">
    <property type="entry name" value="PIN-like_dom_sf"/>
</dbReference>
<evidence type="ECO:0000313" key="22">
    <source>
        <dbReference type="Proteomes" id="UP000276407"/>
    </source>
</evidence>
<evidence type="ECO:0000259" key="19">
    <source>
        <dbReference type="SMART" id="SM00475"/>
    </source>
</evidence>
<dbReference type="RefSeq" id="WP_123179770.1">
    <property type="nucleotide sequence ID" value="NZ_CP033614.1"/>
</dbReference>
<dbReference type="CDD" id="cd09898">
    <property type="entry name" value="H3TH_53EXO"/>
    <property type="match status" value="1"/>
</dbReference>
<evidence type="ECO:0000256" key="16">
    <source>
        <dbReference type="RuleBase" id="RU004460"/>
    </source>
</evidence>
<evidence type="ECO:0000256" key="1">
    <source>
        <dbReference type="ARBA" id="ARBA00007705"/>
    </source>
</evidence>
<dbReference type="EC" id="2.7.7.7" evidence="2 15"/>
<evidence type="ECO:0000256" key="5">
    <source>
        <dbReference type="ARBA" id="ARBA00022695"/>
    </source>
</evidence>
<dbReference type="Pfam" id="PF01612">
    <property type="entry name" value="DNA_pol_A_exo1"/>
    <property type="match status" value="1"/>
</dbReference>
<dbReference type="GO" id="GO:0006302">
    <property type="term" value="P:double-strand break repair"/>
    <property type="evidence" value="ECO:0007669"/>
    <property type="project" value="TreeGrafter"/>
</dbReference>
<dbReference type="SMART" id="SM00474">
    <property type="entry name" value="35EXOc"/>
    <property type="match status" value="1"/>
</dbReference>
<dbReference type="Pfam" id="PF00476">
    <property type="entry name" value="DNA_pol_A"/>
    <property type="match status" value="1"/>
</dbReference>
<evidence type="ECO:0000313" key="21">
    <source>
        <dbReference type="EMBL" id="AYV56297.1"/>
    </source>
</evidence>
<dbReference type="SMART" id="SM00482">
    <property type="entry name" value="POLAc"/>
    <property type="match status" value="1"/>
</dbReference>
<dbReference type="KEGG" id="lkm:EFP84_12755"/>
<protein>
    <recommendedName>
        <fullName evidence="3 15">DNA polymerase I</fullName>
        <ecNumber evidence="2 15">2.7.7.7</ecNumber>
    </recommendedName>
</protein>
<keyword evidence="5 16" id="KW-0548">Nucleotidyltransferase</keyword>
<dbReference type="InterPro" id="IPR008918">
    <property type="entry name" value="HhH2"/>
</dbReference>
<dbReference type="InterPro" id="IPR002562">
    <property type="entry name" value="3'-5'_exonuclease_dom"/>
</dbReference>
<dbReference type="SMART" id="SM00279">
    <property type="entry name" value="HhH2"/>
    <property type="match status" value="1"/>
</dbReference>
<dbReference type="FunFam" id="1.10.150.20:FF:000003">
    <property type="entry name" value="DNA polymerase I"/>
    <property type="match status" value="1"/>
</dbReference>
<dbReference type="CDD" id="cd08637">
    <property type="entry name" value="DNA_pol_A_pol_I_C"/>
    <property type="match status" value="1"/>
</dbReference>
<dbReference type="InterPro" id="IPR020046">
    <property type="entry name" value="5-3_exonucl_a-hlix_arch_N"/>
</dbReference>
<dbReference type="SUPFAM" id="SSF88723">
    <property type="entry name" value="PIN domain-like"/>
    <property type="match status" value="1"/>
</dbReference>
<keyword evidence="7" id="KW-0540">Nuclease</keyword>
<dbReference type="Gene3D" id="3.40.50.1010">
    <property type="entry name" value="5'-nuclease"/>
    <property type="match status" value="1"/>
</dbReference>
<dbReference type="PANTHER" id="PTHR10133:SF27">
    <property type="entry name" value="DNA POLYMERASE NU"/>
    <property type="match status" value="1"/>
</dbReference>
<evidence type="ECO:0000256" key="4">
    <source>
        <dbReference type="ARBA" id="ARBA00022679"/>
    </source>
</evidence>
<dbReference type="GO" id="GO:0008408">
    <property type="term" value="F:3'-5' exonuclease activity"/>
    <property type="evidence" value="ECO:0007669"/>
    <property type="project" value="UniProtKB-UniRule"/>
</dbReference>
<evidence type="ECO:0000256" key="11">
    <source>
        <dbReference type="ARBA" id="ARBA00022932"/>
    </source>
</evidence>
<feature type="domain" description="DNA-directed DNA polymerase family A palm" evidence="20">
    <location>
        <begin position="681"/>
        <end position="888"/>
    </location>
</feature>
<dbReference type="Proteomes" id="UP000276407">
    <property type="component" value="Chromosome 1"/>
</dbReference>
<evidence type="ECO:0000259" key="18">
    <source>
        <dbReference type="SMART" id="SM00474"/>
    </source>
</evidence>
<dbReference type="GO" id="GO:0008409">
    <property type="term" value="F:5'-3' exonuclease activity"/>
    <property type="evidence" value="ECO:0007669"/>
    <property type="project" value="UniProtKB-UniRule"/>
</dbReference>
<dbReference type="Gene3D" id="1.20.1060.10">
    <property type="entry name" value="Taq DNA Polymerase, Chain T, domain 4"/>
    <property type="match status" value="1"/>
</dbReference>
<dbReference type="Gene3D" id="3.30.420.10">
    <property type="entry name" value="Ribonuclease H-like superfamily/Ribonuclease H"/>
    <property type="match status" value="1"/>
</dbReference>
<evidence type="ECO:0000256" key="3">
    <source>
        <dbReference type="ARBA" id="ARBA00020311"/>
    </source>
</evidence>
<dbReference type="InterPro" id="IPR036397">
    <property type="entry name" value="RNaseH_sf"/>
</dbReference>
<keyword evidence="6 16" id="KW-0235">DNA replication</keyword>
<name>A0AAD0UPT4_9LEPT</name>
<dbReference type="FunFam" id="3.30.420.10:FF:000026">
    <property type="entry name" value="DNA polymerase I"/>
    <property type="match status" value="1"/>
</dbReference>
<proteinExistence type="inferred from homology"/>
<keyword evidence="10 16" id="KW-0269">Exonuclease</keyword>
<evidence type="ECO:0000256" key="7">
    <source>
        <dbReference type="ARBA" id="ARBA00022722"/>
    </source>
</evidence>
<evidence type="ECO:0000256" key="8">
    <source>
        <dbReference type="ARBA" id="ARBA00022763"/>
    </source>
</evidence>
<keyword evidence="12 16" id="KW-0238">DNA-binding</keyword>
<sequence length="924" mass="104257">MKRLLIIDGHAFVFRAYYAFGASNLTNSKTGKPSGATFGFFKMLFKLLQDYTPTHVAMTFDPGGPLERGKTFQDYKANRKPMPEDLRPQIKEVMETLENIGFKVLKMEGHEADDIIGTLCENYKATAKEILIFSGDKDLYQLLEKKNIKMLRGKKGVTEFVEIDSNWVKEELGVDVKQIPDYMGIVGDTSDNIPGVKGIGDKGASKLLQEYKSLDGVYKNIEKIKNPSMKTKLTEQKENAYLSKELATIRRDLKLKITEKDIETPDYKSDQAILYFKSQGYNVLSRDLAKSAGKEVPKDSDVASADTAANAEGGENKSAPAAEKGTYRFITSAEELSKVCRGLLKSRVLSVDTETTSPNPAMAEILGISFSNQEKTGFYVSIKNNASLFQDKSLSLEEVKEHLGPVLASEIPKVGQNIKYDLIVLENHGFVLNNIQFDTMLASYVIRPEGRRHNMDDLAKDLLNYDTITYDDLVGTGKKKKELTDIDPEQVAEYAAEDADVTFRLYQILRKSIKDSGVENILKDMEMPLIPVLAKMEKTGIALDVPYFEELARDFDREIRHLEGEIHKQAGGSFNIASTKELQKILFEDLQLRVVKKTQTGYSTDHEVLEELAGEHPIIEKLLDYRKYTKLKSTYVDALPKMVNPKTGRIHTSYNQTIAATGRLSSTDPNLQNIPIRDREGRLLRKGFIVGSSDYEILSLDYSQIELRIMAHVSKDPAMLDAYNHGIDIHKRTAAALYGVPEKEVTHEMRDKAKVVNFSVIYGVTPYGLSRNLRISRDEAKSFIERYMTQYPGVKTYMDSMVEFAEKNGYVQTLTGRRRPVTDINSTHKSAKEAAKRIAINSPIQGTSADMIKIAMIKIHEDIEKKGYQSKMLLQVHDELVFEVHKKEKEEFKASMKKFMETAMPLDLPILVEGKFGVNWDEAH</sequence>
<dbReference type="InterPro" id="IPR020045">
    <property type="entry name" value="DNA_polI_H3TH"/>
</dbReference>
<dbReference type="Gene3D" id="1.10.150.20">
    <property type="entry name" value="5' to 3' exonuclease, C-terminal subdomain"/>
    <property type="match status" value="2"/>
</dbReference>
<dbReference type="Pfam" id="PF01367">
    <property type="entry name" value="5_3_exonuc"/>
    <property type="match status" value="1"/>
</dbReference>
<dbReference type="InterPro" id="IPR043502">
    <property type="entry name" value="DNA/RNA_pol_sf"/>
</dbReference>
<gene>
    <name evidence="16 21" type="primary">polA</name>
    <name evidence="21" type="ORF">EFP84_12755</name>
</gene>
<dbReference type="NCBIfam" id="TIGR00593">
    <property type="entry name" value="pola"/>
    <property type="match status" value="1"/>
</dbReference>
<keyword evidence="8 16" id="KW-0227">DNA damage</keyword>
<evidence type="ECO:0000256" key="17">
    <source>
        <dbReference type="SAM" id="MobiDB-lite"/>
    </source>
</evidence>
<dbReference type="Pfam" id="PF02739">
    <property type="entry name" value="5_3_exonuc_N"/>
    <property type="match status" value="1"/>
</dbReference>
<reference evidence="21 22" key="1">
    <citation type="submission" date="2018-11" db="EMBL/GenBank/DDBJ databases">
        <title>Complete genome sequence of Leptospira kmetyi isolate LS 001/16 from soil sample associated with a leptospirosis patient in Kelantan.</title>
        <authorList>
            <person name="Muhammad Yusoff F."/>
            <person name="Muhammad Yusoff S."/>
            <person name="Ahmad M.N."/>
            <person name="Yusof N.Y."/>
            <person name="Aziah I."/>
        </authorList>
    </citation>
    <scope>NUCLEOTIDE SEQUENCE [LARGE SCALE GENOMIC DNA]</scope>
    <source>
        <strain evidence="21 22">LS 001/16</strain>
    </source>
</reference>
<evidence type="ECO:0000259" key="20">
    <source>
        <dbReference type="SMART" id="SM00482"/>
    </source>
</evidence>
<evidence type="ECO:0000256" key="14">
    <source>
        <dbReference type="ARBA" id="ARBA00049244"/>
    </source>
</evidence>
<evidence type="ECO:0000256" key="2">
    <source>
        <dbReference type="ARBA" id="ARBA00012417"/>
    </source>
</evidence>
<evidence type="ECO:0000256" key="10">
    <source>
        <dbReference type="ARBA" id="ARBA00022839"/>
    </source>
</evidence>
<feature type="domain" description="3'-5' exonuclease" evidence="18">
    <location>
        <begin position="327"/>
        <end position="514"/>
    </location>
</feature>
<dbReference type="GO" id="GO:0003887">
    <property type="term" value="F:DNA-directed DNA polymerase activity"/>
    <property type="evidence" value="ECO:0007669"/>
    <property type="project" value="UniProtKB-UniRule"/>
</dbReference>
<dbReference type="AlphaFoldDB" id="A0AAD0UPT4"/>
<dbReference type="PRINTS" id="PR00868">
    <property type="entry name" value="DNAPOLI"/>
</dbReference>
<accession>A0AAD0UPT4</accession>
<evidence type="ECO:0000256" key="15">
    <source>
        <dbReference type="NCBIfam" id="TIGR00593"/>
    </source>
</evidence>
<keyword evidence="11 16" id="KW-0239">DNA-directed DNA polymerase</keyword>
<dbReference type="InterPro" id="IPR036279">
    <property type="entry name" value="5-3_exonuclease_C_sf"/>
</dbReference>
<keyword evidence="13 16" id="KW-0234">DNA repair</keyword>
<dbReference type="EMBL" id="CP033614">
    <property type="protein sequence ID" value="AYV56297.1"/>
    <property type="molecule type" value="Genomic_DNA"/>
</dbReference>
<evidence type="ECO:0000256" key="13">
    <source>
        <dbReference type="ARBA" id="ARBA00023204"/>
    </source>
</evidence>
<feature type="domain" description="5'-3' exonuclease" evidence="19">
    <location>
        <begin position="2"/>
        <end position="265"/>
    </location>
</feature>
<dbReference type="GO" id="GO:0006261">
    <property type="term" value="P:DNA-templated DNA replication"/>
    <property type="evidence" value="ECO:0007669"/>
    <property type="project" value="UniProtKB-UniRule"/>
</dbReference>
<organism evidence="21 22">
    <name type="scientific">Leptospira kmetyi</name>
    <dbReference type="NCBI Taxonomy" id="408139"/>
    <lineage>
        <taxon>Bacteria</taxon>
        <taxon>Pseudomonadati</taxon>
        <taxon>Spirochaetota</taxon>
        <taxon>Spirochaetia</taxon>
        <taxon>Leptospirales</taxon>
        <taxon>Leptospiraceae</taxon>
        <taxon>Leptospira</taxon>
    </lineage>
</organism>
<dbReference type="InterPro" id="IPR002298">
    <property type="entry name" value="DNA_polymerase_A"/>
</dbReference>
<keyword evidence="9 16" id="KW-0378">Hydrolase</keyword>
<dbReference type="SUPFAM" id="SSF53098">
    <property type="entry name" value="Ribonuclease H-like"/>
    <property type="match status" value="1"/>
</dbReference>
<dbReference type="InterPro" id="IPR001098">
    <property type="entry name" value="DNA-dir_DNA_pol_A_palm_dom"/>
</dbReference>
<keyword evidence="4 16" id="KW-0808">Transferase</keyword>